<comment type="caution">
    <text evidence="4">The sequence shown here is derived from an EMBL/GenBank/DDBJ whole genome shotgun (WGS) entry which is preliminary data.</text>
</comment>
<name>A6GHY1_9BACT</name>
<dbReference type="Proteomes" id="UP000005801">
    <property type="component" value="Unassembled WGS sequence"/>
</dbReference>
<keyword evidence="4" id="KW-0675">Receptor</keyword>
<dbReference type="GO" id="GO:0009279">
    <property type="term" value="C:cell outer membrane"/>
    <property type="evidence" value="ECO:0007669"/>
    <property type="project" value="UniProtKB-SubCell"/>
</dbReference>
<proteinExistence type="predicted"/>
<dbReference type="InterPro" id="IPR036942">
    <property type="entry name" value="Beta-barrel_TonB_sf"/>
</dbReference>
<dbReference type="STRING" id="391625.PPSIR1_01282"/>
<accession>A6GHY1</accession>
<evidence type="ECO:0000313" key="4">
    <source>
        <dbReference type="EMBL" id="EDM74535.1"/>
    </source>
</evidence>
<keyword evidence="5" id="KW-1185">Reference proteome</keyword>
<organism evidence="4 5">
    <name type="scientific">Plesiocystis pacifica SIR-1</name>
    <dbReference type="NCBI Taxonomy" id="391625"/>
    <lineage>
        <taxon>Bacteria</taxon>
        <taxon>Pseudomonadati</taxon>
        <taxon>Myxococcota</taxon>
        <taxon>Polyangia</taxon>
        <taxon>Nannocystales</taxon>
        <taxon>Nannocystaceae</taxon>
        <taxon>Plesiocystis</taxon>
    </lineage>
</organism>
<keyword evidence="3" id="KW-0998">Cell outer membrane</keyword>
<evidence type="ECO:0000256" key="2">
    <source>
        <dbReference type="ARBA" id="ARBA00023136"/>
    </source>
</evidence>
<dbReference type="eggNOG" id="COG4771">
    <property type="taxonomic scope" value="Bacteria"/>
</dbReference>
<evidence type="ECO:0000313" key="5">
    <source>
        <dbReference type="Proteomes" id="UP000005801"/>
    </source>
</evidence>
<dbReference type="Gene3D" id="2.40.170.20">
    <property type="entry name" value="TonB-dependent receptor, beta-barrel domain"/>
    <property type="match status" value="1"/>
</dbReference>
<gene>
    <name evidence="4" type="ORF">PPSIR1_01282</name>
</gene>
<protein>
    <submittedName>
        <fullName evidence="4">TonB-dependent receptor</fullName>
    </submittedName>
</protein>
<dbReference type="AlphaFoldDB" id="A6GHY1"/>
<evidence type="ECO:0000256" key="3">
    <source>
        <dbReference type="ARBA" id="ARBA00023237"/>
    </source>
</evidence>
<dbReference type="SUPFAM" id="SSF56935">
    <property type="entry name" value="Porins"/>
    <property type="match status" value="1"/>
</dbReference>
<sequence length="1071" mass="113761">MASGSAALVVRVLQSDAGEAAVNALVLIECPCLGGRTLEAFADAEGLVRFEGLPPGRYAVRAVWRDGQVGRAVTLEGRVQIDLRMASSASDQNVEARHPLLTGRSCPPGHACGLTEGVAEAGSGASPRFGPWPDLGLSPPEPAAGPLWIVYAGSPAEDPLARVGRQGRAGALGEGAALGLSPAFGALHPDGVAAQGLALDLAGLGAMGGRGALLERPRASDDGVHGEFGLYGYGRLGAPRWPSTDEAVVALANRELAGASHLLVRAPLRGGSGLGLVVGLTGQAERLRLSERFVGREEPRSFPLNAATLGALVGLDWTIDARHELSLTAAGGPRWHAANYRLPLDWEPTPFGTNPGADPTSLVSRRLGDGPVDAHFGRDFAWGSLAGVRYRARLFDGALGLEAGLSHRASFAARGWRLDQAWTADSPRTQLQDGAGRDARVWLAGEGLGDGAGDESSWLPAETLARCGTAGCPLRRASRGGVGLRGEDRVDRVSARARVQHFFELYGSHRLEWGVDVDWLRWRSARRHSGSNADDFGGHSCDSGELGLGEACWSAADEGYSVRDSARVDNHRALLIDPGPGEPPNQRLSRGFGVRQFHAGVDAPITSAQGHGVRAPGYAGTLSRTDYRVVVDERWSILPSLLLLAGGTWMISDLRDGHGLSEALVLRRQFAPRAGLVYDWTGRGDSRLYLGYRWELQPLPLHVAARAMAGVIEVGRWAPEVCLSNEDAAPPRDGRGHPSEWCQDSALYTAGADTAGTRPRLRGAHDRQLEAGYAQRVARSVDVQLRWVHRELGRTIVPVAAGAGTDAVILANPGEGLGGVAGALPRARRRLDAWSVAIERRPESGLGVHAWGRYSFARFVGNDEGWIDPRTGARSLETTLRYERPELLINAAGPLAGVPPHRLDLGLGYAFGLGASASAGHLRVEGRYRWRAGIPVDARVDLDLPRYRGRNLVHALPRGAGGRTPGIGRFDLGVAYALSLPRGRARLELHARLLNVLATTAPLRVDEVYSFHAVRPIRGGTLSDLAHAKAALPGAGGRGVARELVTRNPNYGVATRFQQPLGGQLGLTLAF</sequence>
<comment type="subcellular location">
    <subcellularLocation>
        <location evidence="1">Cell outer membrane</location>
    </subcellularLocation>
</comment>
<evidence type="ECO:0000256" key="1">
    <source>
        <dbReference type="ARBA" id="ARBA00004442"/>
    </source>
</evidence>
<dbReference type="EMBL" id="ABCS01000126">
    <property type="protein sequence ID" value="EDM74535.1"/>
    <property type="molecule type" value="Genomic_DNA"/>
</dbReference>
<keyword evidence="2" id="KW-0472">Membrane</keyword>
<reference evidence="4 5" key="1">
    <citation type="submission" date="2007-06" db="EMBL/GenBank/DDBJ databases">
        <authorList>
            <person name="Shimkets L."/>
            <person name="Ferriera S."/>
            <person name="Johnson J."/>
            <person name="Kravitz S."/>
            <person name="Beeson K."/>
            <person name="Sutton G."/>
            <person name="Rogers Y.-H."/>
            <person name="Friedman R."/>
            <person name="Frazier M."/>
            <person name="Venter J.C."/>
        </authorList>
    </citation>
    <scope>NUCLEOTIDE SEQUENCE [LARGE SCALE GENOMIC DNA]</scope>
    <source>
        <strain evidence="4 5">SIR-1</strain>
    </source>
</reference>